<keyword evidence="2" id="KW-1185">Reference proteome</keyword>
<dbReference type="Proteomes" id="UP000654304">
    <property type="component" value="Unassembled WGS sequence"/>
</dbReference>
<evidence type="ECO:0000313" key="2">
    <source>
        <dbReference type="Proteomes" id="UP000654304"/>
    </source>
</evidence>
<dbReference type="RefSeq" id="WP_186903523.1">
    <property type="nucleotide sequence ID" value="NZ_JACOGD010000004.1"/>
</dbReference>
<protein>
    <recommendedName>
        <fullName evidence="3">Cellulose biosynthesis protein BcsR</fullName>
    </recommendedName>
</protein>
<reference evidence="1 2" key="1">
    <citation type="submission" date="2020-08" db="EMBL/GenBank/DDBJ databases">
        <title>Novel species isolated from subtropical streams in China.</title>
        <authorList>
            <person name="Lu H."/>
        </authorList>
    </citation>
    <scope>NUCLEOTIDE SEQUENCE [LARGE SCALE GENOMIC DNA]</scope>
    <source>
        <strain evidence="1 2">CY22W</strain>
    </source>
</reference>
<name>A0ABR7A4G9_9BURK</name>
<dbReference type="InterPro" id="IPR024487">
    <property type="entry name" value="CBP_BcsR"/>
</dbReference>
<accession>A0ABR7A4G9</accession>
<dbReference type="EMBL" id="JACOGD010000004">
    <property type="protein sequence ID" value="MBC3931802.1"/>
    <property type="molecule type" value="Genomic_DNA"/>
</dbReference>
<sequence length="189" mass="20915">MMKTVNIMDDDIKNLFQKFGQPASGYREINRDVDSEQARQRWPLLRDVRVHAASYAEDDADEATEFSLSALTQQNQDASPYLNVAVPDSRALPAQAGQLFRFDQSAPSVQPETQPETQVRQAAAANAPPVQRVQSLFSGVAAAPEIVPGVGQNKQRSVSAILDRLAKKPEQSKSIETPNQSFFKKIFRS</sequence>
<dbReference type="NCBIfam" id="NF040718">
    <property type="entry name" value="BcsP_of_Ic"/>
    <property type="match status" value="1"/>
</dbReference>
<evidence type="ECO:0000313" key="1">
    <source>
        <dbReference type="EMBL" id="MBC3931802.1"/>
    </source>
</evidence>
<gene>
    <name evidence="1" type="ORF">H8K43_08985</name>
</gene>
<proteinExistence type="predicted"/>
<comment type="caution">
    <text evidence="1">The sequence shown here is derived from an EMBL/GenBank/DDBJ whole genome shotgun (WGS) entry which is preliminary data.</text>
</comment>
<evidence type="ECO:0008006" key="3">
    <source>
        <dbReference type="Google" id="ProtNLM"/>
    </source>
</evidence>
<organism evidence="1 2">
    <name type="scientific">Undibacterium curvum</name>
    <dbReference type="NCBI Taxonomy" id="2762294"/>
    <lineage>
        <taxon>Bacteria</taxon>
        <taxon>Pseudomonadati</taxon>
        <taxon>Pseudomonadota</taxon>
        <taxon>Betaproteobacteria</taxon>
        <taxon>Burkholderiales</taxon>
        <taxon>Oxalobacteraceae</taxon>
        <taxon>Undibacterium</taxon>
    </lineage>
</organism>
<dbReference type="Pfam" id="PF10945">
    <property type="entry name" value="CBP_BcsR"/>
    <property type="match status" value="1"/>
</dbReference>